<sequence length="105" mass="11926">MNLKQCEAECLKNCTCRAYTDSKLTGRDSGCLMWFGDLIDMRKKLHRAVSLHTSTCSGTRYNYFRSNCLIDSAKVLFGGYTSTRPTMMSRCLIAGFHEQEYSAEV</sequence>
<dbReference type="PROSITE" id="PS50948">
    <property type="entry name" value="PAN"/>
    <property type="match status" value="1"/>
</dbReference>
<dbReference type="InterPro" id="IPR003609">
    <property type="entry name" value="Pan_app"/>
</dbReference>
<dbReference type="Proteomes" id="UP001428341">
    <property type="component" value="Unassembled WGS sequence"/>
</dbReference>
<accession>A0AAP0MFB4</accession>
<dbReference type="Pfam" id="PF08276">
    <property type="entry name" value="PAN_2"/>
    <property type="match status" value="1"/>
</dbReference>
<dbReference type="PANTHER" id="PTHR32444">
    <property type="entry name" value="BULB-TYPE LECTIN DOMAIN-CONTAINING PROTEIN"/>
    <property type="match status" value="1"/>
</dbReference>
<evidence type="ECO:0000313" key="2">
    <source>
        <dbReference type="EMBL" id="KAK9209422.1"/>
    </source>
</evidence>
<organism evidence="2 3">
    <name type="scientific">Citrus x changshan-huyou</name>
    <dbReference type="NCBI Taxonomy" id="2935761"/>
    <lineage>
        <taxon>Eukaryota</taxon>
        <taxon>Viridiplantae</taxon>
        <taxon>Streptophyta</taxon>
        <taxon>Embryophyta</taxon>
        <taxon>Tracheophyta</taxon>
        <taxon>Spermatophyta</taxon>
        <taxon>Magnoliopsida</taxon>
        <taxon>eudicotyledons</taxon>
        <taxon>Gunneridae</taxon>
        <taxon>Pentapetalae</taxon>
        <taxon>rosids</taxon>
        <taxon>malvids</taxon>
        <taxon>Sapindales</taxon>
        <taxon>Rutaceae</taxon>
        <taxon>Aurantioideae</taxon>
        <taxon>Citrus</taxon>
    </lineage>
</organism>
<evidence type="ECO:0000313" key="3">
    <source>
        <dbReference type="Proteomes" id="UP001428341"/>
    </source>
</evidence>
<gene>
    <name evidence="2" type="ORF">WN944_001788</name>
</gene>
<dbReference type="EMBL" id="JBCGBO010000004">
    <property type="protein sequence ID" value="KAK9209422.1"/>
    <property type="molecule type" value="Genomic_DNA"/>
</dbReference>
<name>A0AAP0MFB4_9ROSI</name>
<evidence type="ECO:0000259" key="1">
    <source>
        <dbReference type="PROSITE" id="PS50948"/>
    </source>
</evidence>
<dbReference type="PANTHER" id="PTHR32444:SF118">
    <property type="entry name" value="OS09G0551150 PROTEIN"/>
    <property type="match status" value="1"/>
</dbReference>
<dbReference type="AlphaFoldDB" id="A0AAP0MFB4"/>
<protein>
    <recommendedName>
        <fullName evidence="1">Apple domain-containing protein</fullName>
    </recommendedName>
</protein>
<feature type="domain" description="Apple" evidence="1">
    <location>
        <begin position="1"/>
        <end position="56"/>
    </location>
</feature>
<reference evidence="2 3" key="1">
    <citation type="submission" date="2024-05" db="EMBL/GenBank/DDBJ databases">
        <title>Haplotype-resolved chromosome-level genome assembly of Huyou (Citrus changshanensis).</title>
        <authorList>
            <person name="Miao C."/>
            <person name="Chen W."/>
            <person name="Wu Y."/>
            <person name="Wang L."/>
            <person name="Zhao S."/>
            <person name="Grierson D."/>
            <person name="Xu C."/>
            <person name="Chen K."/>
        </authorList>
    </citation>
    <scope>NUCLEOTIDE SEQUENCE [LARGE SCALE GENOMIC DNA]</scope>
    <source>
        <strain evidence="2">01-14</strain>
        <tissue evidence="2">Leaf</tissue>
    </source>
</reference>
<keyword evidence="3" id="KW-1185">Reference proteome</keyword>
<comment type="caution">
    <text evidence="2">The sequence shown here is derived from an EMBL/GenBank/DDBJ whole genome shotgun (WGS) entry which is preliminary data.</text>
</comment>
<proteinExistence type="predicted"/>